<proteinExistence type="predicted"/>
<dbReference type="Pfam" id="PF00724">
    <property type="entry name" value="Oxidored_FMN"/>
    <property type="match status" value="1"/>
</dbReference>
<dbReference type="PANTHER" id="PTHR22893">
    <property type="entry name" value="NADH OXIDOREDUCTASE-RELATED"/>
    <property type="match status" value="1"/>
</dbReference>
<dbReference type="EMBL" id="CAJVPD010000274">
    <property type="protein sequence ID" value="CAG8417253.1"/>
    <property type="molecule type" value="Genomic_DNA"/>
</dbReference>
<dbReference type="InterPro" id="IPR045247">
    <property type="entry name" value="Oye-like"/>
</dbReference>
<dbReference type="SUPFAM" id="SSF51395">
    <property type="entry name" value="FMN-linked oxidoreductases"/>
    <property type="match status" value="1"/>
</dbReference>
<dbReference type="GO" id="GO:0003959">
    <property type="term" value="F:NADPH dehydrogenase activity"/>
    <property type="evidence" value="ECO:0007669"/>
    <property type="project" value="TreeGrafter"/>
</dbReference>
<gene>
    <name evidence="2" type="ORF">PSALAMII_LOCUS9341</name>
</gene>
<dbReference type="AlphaFoldDB" id="A0A9W4NVV4"/>
<dbReference type="Proteomes" id="UP001152592">
    <property type="component" value="Unassembled WGS sequence"/>
</dbReference>
<reference evidence="2" key="1">
    <citation type="submission" date="2021-07" db="EMBL/GenBank/DDBJ databases">
        <authorList>
            <person name="Branca A.L. A."/>
        </authorList>
    </citation>
    <scope>NUCLEOTIDE SEQUENCE</scope>
</reference>
<evidence type="ECO:0000313" key="3">
    <source>
        <dbReference type="Proteomes" id="UP001152592"/>
    </source>
</evidence>
<evidence type="ECO:0000313" key="2">
    <source>
        <dbReference type="EMBL" id="CAG8417253.1"/>
    </source>
</evidence>
<accession>A0A9W4NVV4</accession>
<dbReference type="GO" id="GO:0010181">
    <property type="term" value="F:FMN binding"/>
    <property type="evidence" value="ECO:0007669"/>
    <property type="project" value="InterPro"/>
</dbReference>
<dbReference type="InterPro" id="IPR013785">
    <property type="entry name" value="Aldolase_TIM"/>
</dbReference>
<comment type="caution">
    <text evidence="2">The sequence shown here is derived from an EMBL/GenBank/DDBJ whole genome shotgun (WGS) entry which is preliminary data.</text>
</comment>
<evidence type="ECO:0000259" key="1">
    <source>
        <dbReference type="Pfam" id="PF00724"/>
    </source>
</evidence>
<dbReference type="InterPro" id="IPR001155">
    <property type="entry name" value="OxRdtase_FMN_N"/>
</dbReference>
<protein>
    <recommendedName>
        <fullName evidence="1">NADH:flavin oxidoreductase/NADH oxidase N-terminal domain-containing protein</fullName>
    </recommendedName>
</protein>
<sequence length="198" mass="21565">MSESRLFEPLKIGTLQLNHRVVMAPLTRFRADNAHVPLPIVSTYYGQRASVPGTLIISEATFISPRAGGYPNVPGIWNSEQIAAWKEVTNAVHEKGSVIFLQLWALGRVAVPEIAKTEGFDVVSSNEIQIFVAEYAQAARNSIEAGFDGVEIHGAGGYLIDQFTQNNCNKRDDEYGGSIENRSRFVLEVASAVSNAVG</sequence>
<dbReference type="Gene3D" id="3.20.20.70">
    <property type="entry name" value="Aldolase class I"/>
    <property type="match status" value="1"/>
</dbReference>
<name>A0A9W4NVV4_9EURO</name>
<organism evidence="2 3">
    <name type="scientific">Penicillium salamii</name>
    <dbReference type="NCBI Taxonomy" id="1612424"/>
    <lineage>
        <taxon>Eukaryota</taxon>
        <taxon>Fungi</taxon>
        <taxon>Dikarya</taxon>
        <taxon>Ascomycota</taxon>
        <taxon>Pezizomycotina</taxon>
        <taxon>Eurotiomycetes</taxon>
        <taxon>Eurotiomycetidae</taxon>
        <taxon>Eurotiales</taxon>
        <taxon>Aspergillaceae</taxon>
        <taxon>Penicillium</taxon>
    </lineage>
</organism>
<dbReference type="PANTHER" id="PTHR22893:SF91">
    <property type="entry name" value="NADPH DEHYDROGENASE 2-RELATED"/>
    <property type="match status" value="1"/>
</dbReference>
<feature type="domain" description="NADH:flavin oxidoreductase/NADH oxidase N-terminal" evidence="1">
    <location>
        <begin position="6"/>
        <end position="198"/>
    </location>
</feature>
<dbReference type="OrthoDB" id="243313at2759"/>